<organism evidence="1 2">
    <name type="scientific">Streptomyces canus</name>
    <dbReference type="NCBI Taxonomy" id="58343"/>
    <lineage>
        <taxon>Bacteria</taxon>
        <taxon>Bacillati</taxon>
        <taxon>Actinomycetota</taxon>
        <taxon>Actinomycetes</taxon>
        <taxon>Kitasatosporales</taxon>
        <taxon>Streptomycetaceae</taxon>
        <taxon>Streptomyces</taxon>
        <taxon>Streptomyces aurantiacus group</taxon>
    </lineage>
</organism>
<comment type="caution">
    <text evidence="1">The sequence shown here is derived from an EMBL/GenBank/DDBJ whole genome shotgun (WGS) entry which is preliminary data.</text>
</comment>
<proteinExistence type="predicted"/>
<protein>
    <submittedName>
        <fullName evidence="1">Uncharacterized protein</fullName>
    </submittedName>
</protein>
<gene>
    <name evidence="1" type="ORF">QFZ22_004666</name>
</gene>
<sequence>MAISLLVKAGRDHRELGREARRLSTMSVREHAKNAGPHDVIVHGSTRGVLGVDGQDTNPLQIVEAVRGNPHDEGGCVRLLVCHSGVSGVGQDGANGLGVPVRAPTTKVGVMPSLGSQEPFLEPGGPDGCSFPWREVKLAMLRIGFVREFFEGPVDLPGIHELTRSDSGEWQETAAFAVAYLTRSPVVAEFTETEQCLLGCGENLVGCSSLFTDGSWVWRRDLQHYVGRHGVVLPSEFVERMRECGWKPPADAVDASVARLALQTAWQVD</sequence>
<name>A0AAW8FHJ6_9ACTN</name>
<evidence type="ECO:0000313" key="2">
    <source>
        <dbReference type="Proteomes" id="UP001234216"/>
    </source>
</evidence>
<accession>A0AAW8FHJ6</accession>
<dbReference type="AlphaFoldDB" id="A0AAW8FHJ6"/>
<reference evidence="1" key="1">
    <citation type="submission" date="2023-07" db="EMBL/GenBank/DDBJ databases">
        <title>Comparative genomics of wheat-associated soil bacteria to identify genetic determinants of phenazine resistance.</title>
        <authorList>
            <person name="Mouncey N."/>
        </authorList>
    </citation>
    <scope>NUCLEOTIDE SEQUENCE</scope>
    <source>
        <strain evidence="1">V4I22</strain>
    </source>
</reference>
<dbReference type="EMBL" id="JAUSZV010000005">
    <property type="protein sequence ID" value="MDQ0908681.1"/>
    <property type="molecule type" value="Genomic_DNA"/>
</dbReference>
<evidence type="ECO:0000313" key="1">
    <source>
        <dbReference type="EMBL" id="MDQ0908681.1"/>
    </source>
</evidence>
<dbReference type="Proteomes" id="UP001234216">
    <property type="component" value="Unassembled WGS sequence"/>
</dbReference>